<keyword evidence="1" id="KW-0472">Membrane</keyword>
<dbReference type="EMBL" id="JAJSOF020000005">
    <property type="protein sequence ID" value="KAJ4447112.1"/>
    <property type="molecule type" value="Genomic_DNA"/>
</dbReference>
<evidence type="ECO:0000259" key="2">
    <source>
        <dbReference type="PROSITE" id="PS50878"/>
    </source>
</evidence>
<dbReference type="Pfam" id="PF00078">
    <property type="entry name" value="RVT_1"/>
    <property type="match status" value="1"/>
</dbReference>
<keyword evidence="4" id="KW-1185">Reference proteome</keyword>
<dbReference type="InterPro" id="IPR029526">
    <property type="entry name" value="PGBD"/>
</dbReference>
<comment type="caution">
    <text evidence="3">The sequence shown here is derived from an EMBL/GenBank/DDBJ whole genome shotgun (WGS) entry which is preliminary data.</text>
</comment>
<name>A0ABQ8TM78_PERAM</name>
<organism evidence="3 4">
    <name type="scientific">Periplaneta americana</name>
    <name type="common">American cockroach</name>
    <name type="synonym">Blatta americana</name>
    <dbReference type="NCBI Taxonomy" id="6978"/>
    <lineage>
        <taxon>Eukaryota</taxon>
        <taxon>Metazoa</taxon>
        <taxon>Ecdysozoa</taxon>
        <taxon>Arthropoda</taxon>
        <taxon>Hexapoda</taxon>
        <taxon>Insecta</taxon>
        <taxon>Pterygota</taxon>
        <taxon>Neoptera</taxon>
        <taxon>Polyneoptera</taxon>
        <taxon>Dictyoptera</taxon>
        <taxon>Blattodea</taxon>
        <taxon>Blattoidea</taxon>
        <taxon>Blattidae</taxon>
        <taxon>Blattinae</taxon>
        <taxon>Periplaneta</taxon>
    </lineage>
</organism>
<accession>A0ABQ8TM78</accession>
<feature type="transmembrane region" description="Helical" evidence="1">
    <location>
        <begin position="34"/>
        <end position="55"/>
    </location>
</feature>
<dbReference type="InterPro" id="IPR000477">
    <property type="entry name" value="RT_dom"/>
</dbReference>
<proteinExistence type="predicted"/>
<keyword evidence="1" id="KW-1133">Transmembrane helix</keyword>
<evidence type="ECO:0000256" key="1">
    <source>
        <dbReference type="SAM" id="Phobius"/>
    </source>
</evidence>
<dbReference type="InterPro" id="IPR043502">
    <property type="entry name" value="DNA/RNA_pol_sf"/>
</dbReference>
<dbReference type="PANTHER" id="PTHR47027">
    <property type="entry name" value="REVERSE TRANSCRIPTASE DOMAIN-CONTAINING PROTEIN"/>
    <property type="match status" value="1"/>
</dbReference>
<evidence type="ECO:0000313" key="4">
    <source>
        <dbReference type="Proteomes" id="UP001148838"/>
    </source>
</evidence>
<gene>
    <name evidence="3" type="ORF">ANN_09112</name>
</gene>
<dbReference type="SUPFAM" id="SSF56672">
    <property type="entry name" value="DNA/RNA polymerases"/>
    <property type="match status" value="1"/>
</dbReference>
<dbReference type="PANTHER" id="PTHR47027:SF20">
    <property type="entry name" value="REVERSE TRANSCRIPTASE-LIKE PROTEIN WITH RNA-DIRECTED DNA POLYMERASE DOMAIN"/>
    <property type="match status" value="1"/>
</dbReference>
<evidence type="ECO:0000313" key="3">
    <source>
        <dbReference type="EMBL" id="KAJ4447112.1"/>
    </source>
</evidence>
<dbReference type="PROSITE" id="PS50878">
    <property type="entry name" value="RT_POL"/>
    <property type="match status" value="1"/>
</dbReference>
<dbReference type="Pfam" id="PF13843">
    <property type="entry name" value="DDE_Tnp_1_7"/>
    <property type="match status" value="1"/>
</dbReference>
<protein>
    <recommendedName>
        <fullName evidence="2">Reverse transcriptase domain-containing protein</fullName>
    </recommendedName>
</protein>
<reference evidence="3 4" key="1">
    <citation type="journal article" date="2022" name="Allergy">
        <title>Genome assembly and annotation of Periplaneta americana reveal a comprehensive cockroach allergen profile.</title>
        <authorList>
            <person name="Wang L."/>
            <person name="Xiong Q."/>
            <person name="Saelim N."/>
            <person name="Wang L."/>
            <person name="Nong W."/>
            <person name="Wan A.T."/>
            <person name="Shi M."/>
            <person name="Liu X."/>
            <person name="Cao Q."/>
            <person name="Hui J.H.L."/>
            <person name="Sookrung N."/>
            <person name="Leung T.F."/>
            <person name="Tungtrongchitr A."/>
            <person name="Tsui S.K.W."/>
        </authorList>
    </citation>
    <scope>NUCLEOTIDE SEQUENCE [LARGE SCALE GENOMIC DNA]</scope>
    <source>
        <strain evidence="3">PWHHKU_190912</strain>
    </source>
</reference>
<feature type="domain" description="Reverse transcriptase" evidence="2">
    <location>
        <begin position="1"/>
        <end position="242"/>
    </location>
</feature>
<dbReference type="Proteomes" id="UP001148838">
    <property type="component" value="Unassembled WGS sequence"/>
</dbReference>
<keyword evidence="1" id="KW-0812">Transmembrane</keyword>
<sequence>MCGLQLFRCYLTPSSEPSVSRRHLNFAANYVETVATIALYCVVCILVVLIVEYILEKKLEYKGTVHQLFIDFKNAYDSVKREVLYNILIEYGIPKKLVRLIKMCLNETYSRVSIGQILSDAFPIHCGLKQGDALSPLLFNFALEYAIRKVQDNRQGLELSGLHQLLAYADEVNMLGENPQTIRENTGILSEASKAIGFEINPEKTKYMIMSRDQNIVRNGSIKIGDLSFEEVEKFKCLGATVTNINDTREEIKRRIINISEESHRIYWSCFDSTSNANLVLNTLCFVYERNPKVLCRPHTSPPSVPILSKINPYHEGVMERRKILSGPGFEPGFQLYVLMLYPPSHTGYHPGVGQNRLRSITLSSYDDAEYLHGNIICTSVGNTECGILDFPRIGFVRKPSKYTRSRTKDINLHAILHTIINHTNKKLDEMAASYGETATFTRYLDELELKAFIGLVFLAGIFKSNHEDVDSFFATDGTGRDIFRATMTKERYLFLLSALRFDNIETREERKRQGNKLAAISEVFDSFINNCNRKYCSSEYTTVDGILGLGLELILEHLKVSAIIPTLPREVRQMIARFAAAVLSDADTQVPPKRRRSCICPRNSDKKHPTVCSVCHRTMCKSHFEQRIICYD</sequence>